<dbReference type="Gene3D" id="3.40.109.40">
    <property type="match status" value="1"/>
</dbReference>
<organism evidence="2 3">
    <name type="scientific">Gallintestinimicrobium propionicum</name>
    <dbReference type="NCBI Taxonomy" id="2981770"/>
    <lineage>
        <taxon>Bacteria</taxon>
        <taxon>Bacillati</taxon>
        <taxon>Bacillota</taxon>
        <taxon>Clostridia</taxon>
        <taxon>Lachnospirales</taxon>
        <taxon>Lachnospiraceae</taxon>
        <taxon>Gallintestinimicrobium</taxon>
    </lineage>
</organism>
<dbReference type="RefSeq" id="WP_308727489.1">
    <property type="nucleotide sequence ID" value="NZ_JAJEQF010000001.1"/>
</dbReference>
<comment type="caution">
    <text evidence="2">The sequence shown here is derived from an EMBL/GenBank/DDBJ whole genome shotgun (WGS) entry which is preliminary data.</text>
</comment>
<dbReference type="EMBL" id="JAJEQF010000001">
    <property type="protein sequence ID" value="MCC2166309.1"/>
    <property type="molecule type" value="Genomic_DNA"/>
</dbReference>
<evidence type="ECO:0000313" key="3">
    <source>
        <dbReference type="Proteomes" id="UP001199355"/>
    </source>
</evidence>
<evidence type="ECO:0000256" key="1">
    <source>
        <dbReference type="SAM" id="MobiDB-lite"/>
    </source>
</evidence>
<reference evidence="2 3" key="1">
    <citation type="submission" date="2021-10" db="EMBL/GenBank/DDBJ databases">
        <title>Anaerobic single-cell dispensing facilitates the cultivation of human gut bacteria.</title>
        <authorList>
            <person name="Afrizal A."/>
        </authorList>
    </citation>
    <scope>NUCLEOTIDE SEQUENCE [LARGE SCALE GENOMIC DNA]</scope>
    <source>
        <strain evidence="2 3">CLA-AA-H244</strain>
    </source>
</reference>
<name>A0AAE3DLD3_9FIRM</name>
<evidence type="ECO:0008006" key="4">
    <source>
        <dbReference type="Google" id="ProtNLM"/>
    </source>
</evidence>
<feature type="region of interest" description="Disordered" evidence="1">
    <location>
        <begin position="1"/>
        <end position="23"/>
    </location>
</feature>
<evidence type="ECO:0000313" key="2">
    <source>
        <dbReference type="EMBL" id="MCC2166309.1"/>
    </source>
</evidence>
<dbReference type="Proteomes" id="UP001199355">
    <property type="component" value="Unassembled WGS sequence"/>
</dbReference>
<feature type="compositionally biased region" description="Polar residues" evidence="1">
    <location>
        <begin position="9"/>
        <end position="23"/>
    </location>
</feature>
<accession>A0AAE3DLD3</accession>
<gene>
    <name evidence="2" type="ORF">LKD45_01125</name>
</gene>
<dbReference type="SUPFAM" id="SSF56507">
    <property type="entry name" value="Methionine synthase activation domain-like"/>
    <property type="match status" value="1"/>
</dbReference>
<keyword evidence="3" id="KW-1185">Reference proteome</keyword>
<sequence>MIAPRGTAGAQSARQPAGASSAQSACQPVGTASAQSVIPSVYAMPQSVVLPIAGTALLTARTLARYHFPEDEREQLKQLCTRLKDTCSDQISCRFAACPEKEDRLAASMTLGKGVDELQEKLQKQDMLLESYMVETLAGEALMEAYSRFHAEIHRRTGWFVKQMSFLGSSNEPIEQLPALLKLLDCDGQYTAAYITCNESLCLIPKKSVVFWAELTKEGVRCAGVCDSCENVQCENRIPDNPDNQEAAEKTEGVVESIRWPDLFGRPLPYGYNRIFGR</sequence>
<dbReference type="InterPro" id="IPR037010">
    <property type="entry name" value="VitB12-dep_Met_synth_activ_sf"/>
</dbReference>
<proteinExistence type="predicted"/>
<dbReference type="GO" id="GO:0008705">
    <property type="term" value="F:methionine synthase activity"/>
    <property type="evidence" value="ECO:0007669"/>
    <property type="project" value="InterPro"/>
</dbReference>
<dbReference type="AlphaFoldDB" id="A0AAE3DLD3"/>
<protein>
    <recommendedName>
        <fullName evidence="4">Vitamin B12 dependent methionine synthase, activation domain</fullName>
    </recommendedName>
</protein>